<keyword evidence="1" id="KW-0175">Coiled coil</keyword>
<dbReference type="SMART" id="SM00220">
    <property type="entry name" value="S_TKc"/>
    <property type="match status" value="1"/>
</dbReference>
<dbReference type="RefSeq" id="WP_106219670.1">
    <property type="nucleotide sequence ID" value="NZ_PVWP01000001.1"/>
</dbReference>
<name>A0ABX5FC68_9CHRO</name>
<evidence type="ECO:0000256" key="1">
    <source>
        <dbReference type="SAM" id="Coils"/>
    </source>
</evidence>
<reference evidence="3 4" key="1">
    <citation type="submission" date="2018-03" db="EMBL/GenBank/DDBJ databases">
        <title>The ancient ancestry and fast evolution of plastids.</title>
        <authorList>
            <person name="Moore K.R."/>
            <person name="Magnabosco C."/>
            <person name="Momper L."/>
            <person name="Gold D.A."/>
            <person name="Bosak T."/>
            <person name="Fournier G.P."/>
        </authorList>
    </citation>
    <scope>NUCLEOTIDE SEQUENCE [LARGE SCALE GENOMIC DNA]</scope>
    <source>
        <strain evidence="3 4">CCALA 015</strain>
    </source>
</reference>
<gene>
    <name evidence="3" type="ORF">C7B81_02220</name>
</gene>
<dbReference type="PROSITE" id="PS50011">
    <property type="entry name" value="PROTEIN_KINASE_DOM"/>
    <property type="match status" value="1"/>
</dbReference>
<dbReference type="PANTHER" id="PTHR44329">
    <property type="entry name" value="SERINE/THREONINE-PROTEIN KINASE TNNI3K-RELATED"/>
    <property type="match status" value="1"/>
</dbReference>
<dbReference type="SUPFAM" id="SSF56112">
    <property type="entry name" value="Protein kinase-like (PK-like)"/>
    <property type="match status" value="1"/>
</dbReference>
<dbReference type="InterPro" id="IPR011009">
    <property type="entry name" value="Kinase-like_dom_sf"/>
</dbReference>
<dbReference type="EMBL" id="PVWP01000001">
    <property type="protein sequence ID" value="PSB39478.1"/>
    <property type="molecule type" value="Genomic_DNA"/>
</dbReference>
<dbReference type="Gene3D" id="1.10.510.10">
    <property type="entry name" value="Transferase(Phosphotransferase) domain 1"/>
    <property type="match status" value="1"/>
</dbReference>
<accession>A0ABX5FC68</accession>
<keyword evidence="4" id="KW-1185">Reference proteome</keyword>
<evidence type="ECO:0000313" key="3">
    <source>
        <dbReference type="EMBL" id="PSB39478.1"/>
    </source>
</evidence>
<organism evidence="3 4">
    <name type="scientific">Aphanothece cf. minutissima CCALA 015</name>
    <dbReference type="NCBI Taxonomy" id="2107695"/>
    <lineage>
        <taxon>Bacteria</taxon>
        <taxon>Bacillati</taxon>
        <taxon>Cyanobacteriota</taxon>
        <taxon>Cyanophyceae</taxon>
        <taxon>Oscillatoriophycideae</taxon>
        <taxon>Chroococcales</taxon>
        <taxon>Aphanothecaceae</taxon>
        <taxon>Aphanothece</taxon>
    </lineage>
</organism>
<dbReference type="InterPro" id="IPR000719">
    <property type="entry name" value="Prot_kinase_dom"/>
</dbReference>
<protein>
    <recommendedName>
        <fullName evidence="2">Protein kinase domain-containing protein</fullName>
    </recommendedName>
</protein>
<evidence type="ECO:0000259" key="2">
    <source>
        <dbReference type="PROSITE" id="PS50011"/>
    </source>
</evidence>
<dbReference type="InterPro" id="IPR051681">
    <property type="entry name" value="Ser/Thr_Kinases-Pseudokinases"/>
</dbReference>
<sequence>MPRAFHTDTGEAFSLEMDAGSRIGAGGQGQVHAASIGGQPMAVKLIRNADAEKLRALQQLEQRCGDLATLPKHLVYRVEAGRGRDLAGYAMRRLDPGRSLSAARLFNFEEIGKLTRYTWRDAVLAALRLAESVALMQRHGVVIGDLNPENVLFEQRPLASGGATWRAILLDTDSFQIEGPGGRRHHCPVSRPPYTAPELIGCNFSRTWRASSTDDFSLAVVIYQLLLHDHPYDNAVNTAEPDLEVTARIRRGLYPHAISPAPGLRPSPFRPAPLEISAELHRAFQRSFAIGAGGPGPPQRPTAAEWVVLLQDLHRQVVPCRSSPHHHHPRGMACPWCAVDRKVGQPLCVFPDPGAQRPPAQPPPAPASASLQNRYGGLLKELEASVRRGQRLARQGLDLRQRLERLEPGLRQVVCEAGTSESLIDRGALAARMHPLRTWMSRMVGHHDKVRRRQETLEQLDRFAIETSTGVRQAAIQLEEQRRALLTRHRRLLEPLADLPPVDQSPASIASAKVAAVIGELEERWLSRELEHQPIRSWQIEGFGEARLALLEGRGLVNGEHLRRHIDRLTQLPGIGEGLQARLRTHLDGVLAGLRTSLGRHLWPLQLEDLVPAAQVSRIEAAELAVQGLQRDLDALEKGLADLQQGIANQLKERDRLLEAFAALF</sequence>
<dbReference type="Proteomes" id="UP000238218">
    <property type="component" value="Unassembled WGS sequence"/>
</dbReference>
<evidence type="ECO:0000313" key="4">
    <source>
        <dbReference type="Proteomes" id="UP000238218"/>
    </source>
</evidence>
<feature type="coiled-coil region" evidence="1">
    <location>
        <begin position="619"/>
        <end position="660"/>
    </location>
</feature>
<feature type="domain" description="Protein kinase" evidence="2">
    <location>
        <begin position="17"/>
        <end position="317"/>
    </location>
</feature>
<comment type="caution">
    <text evidence="3">The sequence shown here is derived from an EMBL/GenBank/DDBJ whole genome shotgun (WGS) entry which is preliminary data.</text>
</comment>
<proteinExistence type="predicted"/>